<keyword evidence="1" id="KW-0175">Coiled coil</keyword>
<feature type="coiled-coil region" evidence="1">
    <location>
        <begin position="73"/>
        <end position="100"/>
    </location>
</feature>
<dbReference type="EMBL" id="KZ452000">
    <property type="protein sequence ID" value="PKA53068.1"/>
    <property type="molecule type" value="Genomic_DNA"/>
</dbReference>
<evidence type="ECO:0000256" key="1">
    <source>
        <dbReference type="SAM" id="Coils"/>
    </source>
</evidence>
<dbReference type="AlphaFoldDB" id="A0A2I0ABZ7"/>
<dbReference type="OrthoDB" id="2020644at2759"/>
<feature type="domain" description="DUF7725" evidence="3">
    <location>
        <begin position="471"/>
        <end position="542"/>
    </location>
</feature>
<protein>
    <recommendedName>
        <fullName evidence="3">DUF7725 domain-containing protein</fullName>
    </recommendedName>
</protein>
<accession>A0A2I0ABZ7</accession>
<sequence>MEAAAGCGGSLPIASTQPSPRKGWREYSSSNGGEESERVKYGASDERTIYEEGTGPLNVGFCSITIDSGVLNEESLKQRLQEISKKREELQHLEVELRVQAIARSEIMEIQNSYRSQIREHVDTATRLKDQIQQRDEEIHELEKKLEEKDRELHAVKIDTEAAWAKEDLLREQNIKLATFRRERDNSDAERAELLKQIHDLQELIRDKESQFLVLEEQHRVAQETMLYKDEQLREAQAWITRVQEVDALQSTTNQSLQAELRERTEQFNQYWIALQRQFMDMERNHLQIIHHLQLELAEARGRSGVFKDGSQITHENSADLALSVETKGHLISVNGDSISSNEVNLGSTEKVSNSNSTQDENAAVAPVIPSVLGMNAFYPAVQMAGLHPVVIHPQGIPQSIASIGSITPEKSSQPFSDSNVVANTASNCSVGSNIGSESNNSVLIYPGDFVPAIQEYSSLATTKTVEPAIFDERALLACIVRAIPAGSDGRIKISTTLPNRLAKMLAPLHWHDYEKHHGKLDDFVAGHPELFVIEGDFIHLREGAQEIISATAAVAKVAAASAASAPYSSLFPSVAVTPVSQSNRNKKASLDARTVNSIMLSDSTAVNNTGGSRMSDMNISNRTKLSHNMNGSASEMKPAQSNISSAVGNGLNRGFANGRPAYGGKQQGRYSSFLS</sequence>
<evidence type="ECO:0000259" key="3">
    <source>
        <dbReference type="Pfam" id="PF24851"/>
    </source>
</evidence>
<organism evidence="4 5">
    <name type="scientific">Apostasia shenzhenica</name>
    <dbReference type="NCBI Taxonomy" id="1088818"/>
    <lineage>
        <taxon>Eukaryota</taxon>
        <taxon>Viridiplantae</taxon>
        <taxon>Streptophyta</taxon>
        <taxon>Embryophyta</taxon>
        <taxon>Tracheophyta</taxon>
        <taxon>Spermatophyta</taxon>
        <taxon>Magnoliopsida</taxon>
        <taxon>Liliopsida</taxon>
        <taxon>Asparagales</taxon>
        <taxon>Orchidaceae</taxon>
        <taxon>Apostasioideae</taxon>
        <taxon>Apostasia</taxon>
    </lineage>
</organism>
<dbReference type="Proteomes" id="UP000236161">
    <property type="component" value="Unassembled WGS sequence"/>
</dbReference>
<feature type="region of interest" description="Disordered" evidence="2">
    <location>
        <begin position="657"/>
        <end position="676"/>
    </location>
</feature>
<dbReference type="STRING" id="1088818.A0A2I0ABZ7"/>
<feature type="coiled-coil region" evidence="1">
    <location>
        <begin position="125"/>
        <end position="218"/>
    </location>
</feature>
<evidence type="ECO:0000313" key="5">
    <source>
        <dbReference type="Proteomes" id="UP000236161"/>
    </source>
</evidence>
<dbReference type="PANTHER" id="PTHR35766:SF1">
    <property type="entry name" value="OS08G0543600 PROTEIN"/>
    <property type="match status" value="1"/>
</dbReference>
<evidence type="ECO:0000256" key="2">
    <source>
        <dbReference type="SAM" id="MobiDB-lite"/>
    </source>
</evidence>
<dbReference type="Pfam" id="PF24851">
    <property type="entry name" value="DUF7725"/>
    <property type="match status" value="1"/>
</dbReference>
<name>A0A2I0ABZ7_9ASPA</name>
<proteinExistence type="predicted"/>
<dbReference type="PANTHER" id="PTHR35766">
    <property type="entry name" value="OS08G0543600 PROTEIN"/>
    <property type="match status" value="1"/>
</dbReference>
<feature type="compositionally biased region" description="Basic and acidic residues" evidence="2">
    <location>
        <begin position="35"/>
        <end position="45"/>
    </location>
</feature>
<keyword evidence="5" id="KW-1185">Reference proteome</keyword>
<evidence type="ECO:0000313" key="4">
    <source>
        <dbReference type="EMBL" id="PKA53068.1"/>
    </source>
</evidence>
<feature type="region of interest" description="Disordered" evidence="2">
    <location>
        <begin position="1"/>
        <end position="45"/>
    </location>
</feature>
<dbReference type="InterPro" id="IPR056142">
    <property type="entry name" value="DUF7725"/>
</dbReference>
<reference evidence="4 5" key="1">
    <citation type="journal article" date="2017" name="Nature">
        <title>The Apostasia genome and the evolution of orchids.</title>
        <authorList>
            <person name="Zhang G.Q."/>
            <person name="Liu K.W."/>
            <person name="Li Z."/>
            <person name="Lohaus R."/>
            <person name="Hsiao Y.Y."/>
            <person name="Niu S.C."/>
            <person name="Wang J.Y."/>
            <person name="Lin Y.C."/>
            <person name="Xu Q."/>
            <person name="Chen L.J."/>
            <person name="Yoshida K."/>
            <person name="Fujiwara S."/>
            <person name="Wang Z.W."/>
            <person name="Zhang Y.Q."/>
            <person name="Mitsuda N."/>
            <person name="Wang M."/>
            <person name="Liu G.H."/>
            <person name="Pecoraro L."/>
            <person name="Huang H.X."/>
            <person name="Xiao X.J."/>
            <person name="Lin M."/>
            <person name="Wu X.Y."/>
            <person name="Wu W.L."/>
            <person name="Chen Y.Y."/>
            <person name="Chang S.B."/>
            <person name="Sakamoto S."/>
            <person name="Ohme-Takagi M."/>
            <person name="Yagi M."/>
            <person name="Zeng S.J."/>
            <person name="Shen C.Y."/>
            <person name="Yeh C.M."/>
            <person name="Luo Y.B."/>
            <person name="Tsai W.C."/>
            <person name="Van de Peer Y."/>
            <person name="Liu Z.J."/>
        </authorList>
    </citation>
    <scope>NUCLEOTIDE SEQUENCE [LARGE SCALE GENOMIC DNA]</scope>
    <source>
        <strain evidence="5">cv. Shenzhen</strain>
        <tissue evidence="4">Stem</tissue>
    </source>
</reference>
<gene>
    <name evidence="4" type="ORF">AXF42_Ash018976</name>
</gene>